<dbReference type="Pfam" id="PF12771">
    <property type="entry name" value="SusD-like_2"/>
    <property type="match status" value="1"/>
</dbReference>
<evidence type="ECO:0000313" key="3">
    <source>
        <dbReference type="Proteomes" id="UP000321532"/>
    </source>
</evidence>
<sequence>MKANIKVKQSIFLATGVLLATACTKDFAEMNTSPNKPTAVSSAVLLPTGIETSIDRYWGHRERFERINLDGGMLWVQYLARNIYSDEGDNYNMSPAYYTNNWKGFYNDALLNFQRIVVQSGPEGTAPNTNYEGIGLVMRSWVFSLLTDIYGAVPYTEALQGTGSAPIYTPKYDSQEEVYAGLLNDLALANEKLVVGGPAVTGDILFNGNILRWKKFANSLRLKLANRQAAKKPAESKAIMQEILSDAAKYPIFTSNTDYAVLTHSTVRPSNNEWHEVMIQGGRTDWNLSKTLVDKLQSLNDTRLTVFGQAVNGKYEGVPNGLPDAIATTYLANSAKIGTYFTAPTTPSVVMTYSELLFILAEAALDGDIEGGTTKAQEYYEKGIAASFGQYGLTMPADYLTNAGPATKENILTQKWIALFGQGIESWTEYRRTGYPILPTPDARAIFLNDGVLPTRLQYPSSEYSLNKAKLEEGITLMGGADDKKTKMWWIEK</sequence>
<name>A0A512B2N3_9BACT</name>
<organism evidence="2 3">
    <name type="scientific">Adhaeribacter aerolatus</name>
    <dbReference type="NCBI Taxonomy" id="670289"/>
    <lineage>
        <taxon>Bacteria</taxon>
        <taxon>Pseudomonadati</taxon>
        <taxon>Bacteroidota</taxon>
        <taxon>Cytophagia</taxon>
        <taxon>Cytophagales</taxon>
        <taxon>Hymenobacteraceae</taxon>
        <taxon>Adhaeribacter</taxon>
    </lineage>
</organism>
<dbReference type="RefSeq" id="WP_146901847.1">
    <property type="nucleotide sequence ID" value="NZ_BJYS01000033.1"/>
</dbReference>
<dbReference type="InterPro" id="IPR011990">
    <property type="entry name" value="TPR-like_helical_dom_sf"/>
</dbReference>
<feature type="chain" id="PRO_5021897777" description="SusD/RagB family nutrient-binding outer membrane lipoprotein" evidence="1">
    <location>
        <begin position="29"/>
        <end position="493"/>
    </location>
</feature>
<keyword evidence="1" id="KW-0732">Signal</keyword>
<protein>
    <recommendedName>
        <fullName evidence="4">SusD/RagB family nutrient-binding outer membrane lipoprotein</fullName>
    </recommendedName>
</protein>
<evidence type="ECO:0000313" key="2">
    <source>
        <dbReference type="EMBL" id="GEO06233.1"/>
    </source>
</evidence>
<evidence type="ECO:0008006" key="4">
    <source>
        <dbReference type="Google" id="ProtNLM"/>
    </source>
</evidence>
<dbReference type="OrthoDB" id="622163at2"/>
<dbReference type="Gene3D" id="1.25.40.390">
    <property type="match status" value="1"/>
</dbReference>
<feature type="signal peptide" evidence="1">
    <location>
        <begin position="1"/>
        <end position="28"/>
    </location>
</feature>
<accession>A0A512B2N3</accession>
<keyword evidence="3" id="KW-1185">Reference proteome</keyword>
<dbReference type="AlphaFoldDB" id="A0A512B2N3"/>
<dbReference type="Proteomes" id="UP000321532">
    <property type="component" value="Unassembled WGS sequence"/>
</dbReference>
<dbReference type="InterPro" id="IPR041662">
    <property type="entry name" value="SusD-like_2"/>
</dbReference>
<dbReference type="PROSITE" id="PS51257">
    <property type="entry name" value="PROKAR_LIPOPROTEIN"/>
    <property type="match status" value="1"/>
</dbReference>
<reference evidence="2 3" key="1">
    <citation type="submission" date="2019-07" db="EMBL/GenBank/DDBJ databases">
        <title>Whole genome shotgun sequence of Adhaeribacter aerolatus NBRC 106133.</title>
        <authorList>
            <person name="Hosoyama A."/>
            <person name="Uohara A."/>
            <person name="Ohji S."/>
            <person name="Ichikawa N."/>
        </authorList>
    </citation>
    <scope>NUCLEOTIDE SEQUENCE [LARGE SCALE GENOMIC DNA]</scope>
    <source>
        <strain evidence="2 3">NBRC 106133</strain>
    </source>
</reference>
<evidence type="ECO:0000256" key="1">
    <source>
        <dbReference type="SAM" id="SignalP"/>
    </source>
</evidence>
<proteinExistence type="predicted"/>
<dbReference type="EMBL" id="BJYS01000033">
    <property type="protein sequence ID" value="GEO06233.1"/>
    <property type="molecule type" value="Genomic_DNA"/>
</dbReference>
<gene>
    <name evidence="2" type="ORF">AAE02nite_38970</name>
</gene>
<dbReference type="SUPFAM" id="SSF48452">
    <property type="entry name" value="TPR-like"/>
    <property type="match status" value="1"/>
</dbReference>
<comment type="caution">
    <text evidence="2">The sequence shown here is derived from an EMBL/GenBank/DDBJ whole genome shotgun (WGS) entry which is preliminary data.</text>
</comment>